<dbReference type="SUPFAM" id="SSF53474">
    <property type="entry name" value="alpha/beta-Hydrolases"/>
    <property type="match status" value="1"/>
</dbReference>
<evidence type="ECO:0000313" key="7">
    <source>
        <dbReference type="Proteomes" id="UP001429580"/>
    </source>
</evidence>
<dbReference type="EC" id="3.1.1.-" evidence="3"/>
<feature type="domain" description="Carboxylesterase type B" evidence="5">
    <location>
        <begin position="80"/>
        <end position="248"/>
    </location>
</feature>
<dbReference type="GO" id="GO:0016787">
    <property type="term" value="F:hydrolase activity"/>
    <property type="evidence" value="ECO:0007669"/>
    <property type="project" value="UniProtKB-KW"/>
</dbReference>
<evidence type="ECO:0000256" key="3">
    <source>
        <dbReference type="RuleBase" id="RU361235"/>
    </source>
</evidence>
<proteinExistence type="inferred from homology"/>
<dbReference type="Proteomes" id="UP001429580">
    <property type="component" value="Unassembled WGS sequence"/>
</dbReference>
<dbReference type="EMBL" id="JAASQI010000006">
    <property type="protein sequence ID" value="NIJ58905.1"/>
    <property type="molecule type" value="Genomic_DNA"/>
</dbReference>
<dbReference type="InterPro" id="IPR019826">
    <property type="entry name" value="Carboxylesterase_B_AS"/>
</dbReference>
<dbReference type="InterPro" id="IPR002018">
    <property type="entry name" value="CarbesteraseB"/>
</dbReference>
<reference evidence="6 7" key="1">
    <citation type="submission" date="2020-03" db="EMBL/GenBank/DDBJ databases">
        <title>Genomic Encyclopedia of Type Strains, Phase IV (KMG-IV): sequencing the most valuable type-strain genomes for metagenomic binning, comparative biology and taxonomic classification.</title>
        <authorList>
            <person name="Goeker M."/>
        </authorList>
    </citation>
    <scope>NUCLEOTIDE SEQUENCE [LARGE SCALE GENOMIC DNA]</scope>
    <source>
        <strain evidence="6 7">DSM 103870</strain>
    </source>
</reference>
<dbReference type="RefSeq" id="WP_166953737.1">
    <property type="nucleotide sequence ID" value="NZ_JAASQI010000006.1"/>
</dbReference>
<accession>A0ABX0V3V2</accession>
<dbReference type="PROSITE" id="PS00122">
    <property type="entry name" value="CARBOXYLESTERASE_B_1"/>
    <property type="match status" value="1"/>
</dbReference>
<protein>
    <recommendedName>
        <fullName evidence="3">Carboxylic ester hydrolase</fullName>
        <ecNumber evidence="3">3.1.1.-</ecNumber>
    </recommendedName>
</protein>
<evidence type="ECO:0000256" key="2">
    <source>
        <dbReference type="ARBA" id="ARBA00022801"/>
    </source>
</evidence>
<keyword evidence="2 3" id="KW-0378">Hydrolase</keyword>
<dbReference type="PANTHER" id="PTHR43142">
    <property type="entry name" value="CARBOXYLIC ESTER HYDROLASE"/>
    <property type="match status" value="1"/>
</dbReference>
<comment type="caution">
    <text evidence="6">The sequence shown here is derived from an EMBL/GenBank/DDBJ whole genome shotgun (WGS) entry which is preliminary data.</text>
</comment>
<evidence type="ECO:0000256" key="4">
    <source>
        <dbReference type="SAM" id="MobiDB-lite"/>
    </source>
</evidence>
<feature type="region of interest" description="Disordered" evidence="4">
    <location>
        <begin position="449"/>
        <end position="469"/>
    </location>
</feature>
<dbReference type="Gene3D" id="3.40.50.1820">
    <property type="entry name" value="alpha/beta hydrolase"/>
    <property type="match status" value="1"/>
</dbReference>
<evidence type="ECO:0000259" key="5">
    <source>
        <dbReference type="Pfam" id="PF00135"/>
    </source>
</evidence>
<keyword evidence="7" id="KW-1185">Reference proteome</keyword>
<dbReference type="PANTHER" id="PTHR43142:SF1">
    <property type="entry name" value="CARBOXYLIC ESTER HYDROLASE"/>
    <property type="match status" value="1"/>
</dbReference>
<name>A0ABX0V3V2_9HYPH</name>
<dbReference type="InterPro" id="IPR029058">
    <property type="entry name" value="AB_hydrolase_fold"/>
</dbReference>
<evidence type="ECO:0000313" key="6">
    <source>
        <dbReference type="EMBL" id="NIJ58905.1"/>
    </source>
</evidence>
<comment type="similarity">
    <text evidence="1 3">Belongs to the type-B carboxylesterase/lipase family.</text>
</comment>
<dbReference type="Pfam" id="PF00135">
    <property type="entry name" value="COesterase"/>
    <property type="match status" value="1"/>
</dbReference>
<gene>
    <name evidence="6" type="ORF">FHS82_002760</name>
</gene>
<sequence length="469" mass="50744">MPNLAENDGRHSLRRGTARGVLRNGVECYYGLRYGRLSRPGNPRSPVTPAEGQFETAELTGVPVFPQLPSRLERAMGPGIRENPQRDEAFYLNVWTPEGADGLPVLVFLHGGAWVSGGGAARWYRGERLAAGGMVVVTLNYRLGPAGHLEDKGQGDGHRPIGDLLAALEWVQRCIRDFGGDPDRVTLAGQSAGAWYAWALAGLPAARGLFRQAALLSIPQITPWTPAYRHAFTGKVAEATGFPGRADETASEALLRVGGEVLARTPQNPGAIPPMYLPVWPTEDAGADRPLHVRALHVRITWHEMSVFLPPHPSGSAEATATLRALRSLQTPAQPACPPSPATWPADRTETIALASWQTFGRFAQDIAASARKRGCTVTWRAFAALAGLPELGAAHCLDLPFQFGNAGDWHDAPMLHGWRADDFERLSAEVRRDLADFVAGRHQAPAGILGEGYGPMQDQETQDQECPR</sequence>
<organism evidence="6 7">
    <name type="scientific">Pseudochelatococcus lubricantis</name>
    <dbReference type="NCBI Taxonomy" id="1538102"/>
    <lineage>
        <taxon>Bacteria</taxon>
        <taxon>Pseudomonadati</taxon>
        <taxon>Pseudomonadota</taxon>
        <taxon>Alphaproteobacteria</taxon>
        <taxon>Hyphomicrobiales</taxon>
        <taxon>Chelatococcaceae</taxon>
        <taxon>Pseudochelatococcus</taxon>
    </lineage>
</organism>
<evidence type="ECO:0000256" key="1">
    <source>
        <dbReference type="ARBA" id="ARBA00005964"/>
    </source>
</evidence>